<keyword evidence="3 8" id="KW-0808">Transferase</keyword>
<dbReference type="Gene3D" id="3.30.720.50">
    <property type="match status" value="1"/>
</dbReference>
<feature type="domain" description="WWE" evidence="10">
    <location>
        <begin position="1"/>
        <end position="77"/>
    </location>
</feature>
<keyword evidence="12" id="KW-1185">Reference proteome</keyword>
<sequence length="543" mass="61239">MADGYLIVWERFTSLLETWTPYSAEVSRLLDRALLKCLTRAELGDADPALIKFHVNFLDMKEFGPKTAASVRRMVYPANAPTIVGITWEFCGDNWYNFPFLMQKHIEMSFLRGVPRFTVMLPESGAIYLIDLEISRLIFEARRTSHAIRRLKSVPYAISKTDPNASSIPRTIPAVVPEGWRIADAAPEQQLCEQMHQMHLGQLEEATNQMTVEEQATGEELDAVRSLAKRFSNFFLGKSSDAPSTSSSLQGHQQCQAQVQQQLQGAMSLPASMPHGPPVLSDEPGFSGAAGLRTVGSALETVNKPLLSIGTELNVTHNHLLPEAIKAHAFAAGYLKLINPVPIWMQPCPVCQLEMLWGDDEILIDYPVAFGRCQHVVHMYCFMRIVQQTPSERYNELGYYVECPTCHVIYGRKIGCQPHGTMEYAVKQYHLPGHEDSNTIEIMYNFQSSVQNQHQPRPGKEYFAVGFPRRCFLPNNNQGRLILTYLLEAFNRRILFTIGRSATTGIEDVVQPCVEHKTKVEQFPDHPFFQRVIQQLVNLGVAD</sequence>
<evidence type="ECO:0000259" key="10">
    <source>
        <dbReference type="PROSITE" id="PS50918"/>
    </source>
</evidence>
<evidence type="ECO:0000256" key="7">
    <source>
        <dbReference type="PROSITE-ProRule" id="PRU00175"/>
    </source>
</evidence>
<keyword evidence="8" id="KW-0963">Cytoplasm</keyword>
<dbReference type="InterPro" id="IPR037197">
    <property type="entry name" value="WWE_dom_sf"/>
</dbReference>
<proteinExistence type="inferred from homology"/>
<comment type="similarity">
    <text evidence="8">Belongs to the Deltex family.</text>
</comment>
<dbReference type="InterPro" id="IPR039398">
    <property type="entry name" value="Deltex_fam"/>
</dbReference>
<dbReference type="GO" id="GO:0061630">
    <property type="term" value="F:ubiquitin protein ligase activity"/>
    <property type="evidence" value="ECO:0007669"/>
    <property type="project" value="UniProtKB-UniRule"/>
</dbReference>
<dbReference type="Proteomes" id="UP000075880">
    <property type="component" value="Unassembled WGS sequence"/>
</dbReference>
<evidence type="ECO:0000256" key="2">
    <source>
        <dbReference type="ARBA" id="ARBA00004906"/>
    </source>
</evidence>
<organism evidence="11 12">
    <name type="scientific">Anopheles atroparvus</name>
    <name type="common">European mosquito</name>
    <dbReference type="NCBI Taxonomy" id="41427"/>
    <lineage>
        <taxon>Eukaryota</taxon>
        <taxon>Metazoa</taxon>
        <taxon>Ecdysozoa</taxon>
        <taxon>Arthropoda</taxon>
        <taxon>Hexapoda</taxon>
        <taxon>Insecta</taxon>
        <taxon>Pterygota</taxon>
        <taxon>Neoptera</taxon>
        <taxon>Endopterygota</taxon>
        <taxon>Diptera</taxon>
        <taxon>Nematocera</taxon>
        <taxon>Culicoidea</taxon>
        <taxon>Culicidae</taxon>
        <taxon>Anophelinae</taxon>
        <taxon>Anopheles</taxon>
    </lineage>
</organism>
<feature type="domain" description="RING-type" evidence="9">
    <location>
        <begin position="348"/>
        <end position="407"/>
    </location>
</feature>
<name>A0AAG5DYA4_ANOAO</name>
<dbReference type="InterPro" id="IPR004170">
    <property type="entry name" value="WWE_dom"/>
</dbReference>
<dbReference type="InterPro" id="IPR039396">
    <property type="entry name" value="Deltex_C"/>
</dbReference>
<dbReference type="GO" id="GO:0005737">
    <property type="term" value="C:cytoplasm"/>
    <property type="evidence" value="ECO:0007669"/>
    <property type="project" value="UniProtKB-SubCell"/>
</dbReference>
<dbReference type="PROSITE" id="PS50089">
    <property type="entry name" value="ZF_RING_2"/>
    <property type="match status" value="1"/>
</dbReference>
<dbReference type="GO" id="GO:0016567">
    <property type="term" value="P:protein ubiquitination"/>
    <property type="evidence" value="ECO:0007669"/>
    <property type="project" value="UniProtKB-UniRule"/>
</dbReference>
<evidence type="ECO:0000259" key="9">
    <source>
        <dbReference type="PROSITE" id="PS50089"/>
    </source>
</evidence>
<evidence type="ECO:0000256" key="4">
    <source>
        <dbReference type="ARBA" id="ARBA00022723"/>
    </source>
</evidence>
<dbReference type="EC" id="2.3.2.27" evidence="8"/>
<evidence type="ECO:0000256" key="8">
    <source>
        <dbReference type="RuleBase" id="RU367105"/>
    </source>
</evidence>
<evidence type="ECO:0000256" key="3">
    <source>
        <dbReference type="ARBA" id="ARBA00022679"/>
    </source>
</evidence>
<dbReference type="InterPro" id="IPR039399">
    <property type="entry name" value="Deltex_C_sf"/>
</dbReference>
<dbReference type="SUPFAM" id="SSF57850">
    <property type="entry name" value="RING/U-box"/>
    <property type="match status" value="1"/>
</dbReference>
<comment type="subcellular location">
    <subcellularLocation>
        <location evidence="8">Cytoplasm</location>
    </subcellularLocation>
</comment>
<keyword evidence="4 8" id="KW-0479">Metal-binding</keyword>
<keyword evidence="6 8" id="KW-0862">Zinc</keyword>
<dbReference type="AlphaFoldDB" id="A0AAG5DYA4"/>
<evidence type="ECO:0000256" key="1">
    <source>
        <dbReference type="ARBA" id="ARBA00000900"/>
    </source>
</evidence>
<dbReference type="EnsemblMetazoa" id="ENSAATROPT017656">
    <property type="protein sequence ID" value="ENSAATROPP015608"/>
    <property type="gene ID" value="ENSAATROPG014422"/>
</dbReference>
<accession>A0AAG5DYA4</accession>
<evidence type="ECO:0000313" key="11">
    <source>
        <dbReference type="EnsemblMetazoa" id="ENSAATROPP015608"/>
    </source>
</evidence>
<dbReference type="Gene3D" id="3.30.390.130">
    <property type="match status" value="1"/>
</dbReference>
<dbReference type="Pfam" id="PF18102">
    <property type="entry name" value="DTC"/>
    <property type="match status" value="1"/>
</dbReference>
<evidence type="ECO:0000313" key="12">
    <source>
        <dbReference type="Proteomes" id="UP000075880"/>
    </source>
</evidence>
<dbReference type="InterPro" id="IPR001841">
    <property type="entry name" value="Znf_RING"/>
</dbReference>
<protein>
    <recommendedName>
        <fullName evidence="8">E3 ubiquitin-protein ligase</fullName>
        <ecNumber evidence="8">2.3.2.27</ecNumber>
    </recommendedName>
</protein>
<evidence type="ECO:0000256" key="5">
    <source>
        <dbReference type="ARBA" id="ARBA00022771"/>
    </source>
</evidence>
<keyword evidence="5 7" id="KW-0863">Zinc-finger</keyword>
<comment type="pathway">
    <text evidence="2 8">Protein modification; protein ubiquitination.</text>
</comment>
<dbReference type="PANTHER" id="PTHR12622">
    <property type="entry name" value="DELTEX-RELATED"/>
    <property type="match status" value="1"/>
</dbReference>
<reference evidence="11" key="1">
    <citation type="submission" date="2024-04" db="UniProtKB">
        <authorList>
            <consortium name="EnsemblMetazoa"/>
        </authorList>
    </citation>
    <scope>IDENTIFICATION</scope>
    <source>
        <strain evidence="11">EBRO</strain>
    </source>
</reference>
<dbReference type="GO" id="GO:0007219">
    <property type="term" value="P:Notch signaling pathway"/>
    <property type="evidence" value="ECO:0007669"/>
    <property type="project" value="InterPro"/>
</dbReference>
<evidence type="ECO:0000256" key="6">
    <source>
        <dbReference type="ARBA" id="ARBA00022833"/>
    </source>
</evidence>
<dbReference type="PROSITE" id="PS50918">
    <property type="entry name" value="WWE"/>
    <property type="match status" value="1"/>
</dbReference>
<comment type="catalytic activity">
    <reaction evidence="1 8">
        <text>S-ubiquitinyl-[E2 ubiquitin-conjugating enzyme]-L-cysteine + [acceptor protein]-L-lysine = [E2 ubiquitin-conjugating enzyme]-L-cysteine + N(6)-ubiquitinyl-[acceptor protein]-L-lysine.</text>
        <dbReference type="EC" id="2.3.2.27"/>
    </reaction>
</comment>
<dbReference type="GO" id="GO:0008270">
    <property type="term" value="F:zinc ion binding"/>
    <property type="evidence" value="ECO:0007669"/>
    <property type="project" value="UniProtKB-KW"/>
</dbReference>
<dbReference type="SUPFAM" id="SSF117839">
    <property type="entry name" value="WWE domain"/>
    <property type="match status" value="2"/>
</dbReference>